<evidence type="ECO:0000313" key="2">
    <source>
        <dbReference type="EMBL" id="MBB3135412.1"/>
    </source>
</evidence>
<keyword evidence="3" id="KW-1185">Reference proteome</keyword>
<gene>
    <name evidence="2" type="ORF">FHS26_003157</name>
</gene>
<evidence type="ECO:0000313" key="3">
    <source>
        <dbReference type="Proteomes" id="UP000518315"/>
    </source>
</evidence>
<reference evidence="2 3" key="1">
    <citation type="submission" date="2020-08" db="EMBL/GenBank/DDBJ databases">
        <title>Genomic Encyclopedia of Type Strains, Phase III (KMG-III): the genomes of soil and plant-associated and newly described type strains.</title>
        <authorList>
            <person name="Whitman W."/>
        </authorList>
    </citation>
    <scope>NUCLEOTIDE SEQUENCE [LARGE SCALE GENOMIC DNA]</scope>
    <source>
        <strain evidence="2 3">CECT 4113</strain>
    </source>
</reference>
<dbReference type="EMBL" id="JACHXH010000010">
    <property type="protein sequence ID" value="MBB3135412.1"/>
    <property type="molecule type" value="Genomic_DNA"/>
</dbReference>
<feature type="region of interest" description="Disordered" evidence="1">
    <location>
        <begin position="127"/>
        <end position="156"/>
    </location>
</feature>
<sequence>MTEDKKIVEVTATNDGGKQVPVGIMNTKQALSLPQEMDISVSHPDREAGADEFIGRDELRLLTEPWTEPVGFRFPAPISEDSADRLVEAKAAARNVLEEIIASGNEAGWATREMVVALIEAANSLNDAASADPDPADDPDVSDAVQEQIGHEEQFD</sequence>
<organism evidence="2 3">
    <name type="scientific">Rhizobium pisi</name>
    <dbReference type="NCBI Taxonomy" id="574561"/>
    <lineage>
        <taxon>Bacteria</taxon>
        <taxon>Pseudomonadati</taxon>
        <taxon>Pseudomonadota</taxon>
        <taxon>Alphaproteobacteria</taxon>
        <taxon>Hyphomicrobiales</taxon>
        <taxon>Rhizobiaceae</taxon>
        <taxon>Rhizobium/Agrobacterium group</taxon>
        <taxon>Rhizobium</taxon>
    </lineage>
</organism>
<protein>
    <submittedName>
        <fullName evidence="2">Uncharacterized protein</fullName>
    </submittedName>
</protein>
<dbReference type="RefSeq" id="WP_376774095.1">
    <property type="nucleotide sequence ID" value="NZ_JACHXH010000010.1"/>
</dbReference>
<accession>A0A7W5BM19</accession>
<dbReference type="AlphaFoldDB" id="A0A7W5BM19"/>
<proteinExistence type="predicted"/>
<evidence type="ECO:0000256" key="1">
    <source>
        <dbReference type="SAM" id="MobiDB-lite"/>
    </source>
</evidence>
<dbReference type="Proteomes" id="UP000518315">
    <property type="component" value="Unassembled WGS sequence"/>
</dbReference>
<comment type="caution">
    <text evidence="2">The sequence shown here is derived from an EMBL/GenBank/DDBJ whole genome shotgun (WGS) entry which is preliminary data.</text>
</comment>
<name>A0A7W5BM19_9HYPH</name>